<dbReference type="PROSITE" id="PS50088">
    <property type="entry name" value="ANK_REPEAT"/>
    <property type="match status" value="1"/>
</dbReference>
<dbReference type="RefSeq" id="WP_115302500.1">
    <property type="nucleotide sequence ID" value="NZ_CAAAHO010000001.1"/>
</dbReference>
<evidence type="ECO:0000256" key="2">
    <source>
        <dbReference type="SAM" id="Phobius"/>
    </source>
</evidence>
<accession>A0A378I0Q2</accession>
<dbReference type="InterPro" id="IPR036770">
    <property type="entry name" value="Ankyrin_rpt-contain_sf"/>
</dbReference>
<dbReference type="Proteomes" id="UP000254968">
    <property type="component" value="Unassembled WGS sequence"/>
</dbReference>
<name>A0A378I0Q2_9GAMM</name>
<dbReference type="OrthoDB" id="407974at2"/>
<feature type="transmembrane region" description="Helical" evidence="2">
    <location>
        <begin position="498"/>
        <end position="517"/>
    </location>
</feature>
<dbReference type="EMBL" id="UGNV01000001">
    <property type="protein sequence ID" value="STX28777.1"/>
    <property type="molecule type" value="Genomic_DNA"/>
</dbReference>
<dbReference type="Pfam" id="PF13637">
    <property type="entry name" value="Ank_4"/>
    <property type="match status" value="1"/>
</dbReference>
<keyword evidence="2" id="KW-0812">Transmembrane</keyword>
<dbReference type="InterPro" id="IPR002110">
    <property type="entry name" value="Ankyrin_rpt"/>
</dbReference>
<keyword evidence="4" id="KW-1185">Reference proteome</keyword>
<keyword evidence="2" id="KW-0472">Membrane</keyword>
<dbReference type="SUPFAM" id="SSF48403">
    <property type="entry name" value="Ankyrin repeat"/>
    <property type="match status" value="1"/>
</dbReference>
<keyword evidence="2" id="KW-1133">Transmembrane helix</keyword>
<evidence type="ECO:0000256" key="1">
    <source>
        <dbReference type="PROSITE-ProRule" id="PRU00023"/>
    </source>
</evidence>
<keyword evidence="1" id="KW-0040">ANK repeat</keyword>
<organism evidence="3 4">
    <name type="scientific">Legionella beliardensis</name>
    <dbReference type="NCBI Taxonomy" id="91822"/>
    <lineage>
        <taxon>Bacteria</taxon>
        <taxon>Pseudomonadati</taxon>
        <taxon>Pseudomonadota</taxon>
        <taxon>Gammaproteobacteria</taxon>
        <taxon>Legionellales</taxon>
        <taxon>Legionellaceae</taxon>
        <taxon>Legionella</taxon>
    </lineage>
</organism>
<evidence type="ECO:0000313" key="3">
    <source>
        <dbReference type="EMBL" id="STX28777.1"/>
    </source>
</evidence>
<dbReference type="Gene3D" id="1.25.40.20">
    <property type="entry name" value="Ankyrin repeat-containing domain"/>
    <property type="match status" value="1"/>
</dbReference>
<feature type="repeat" description="ANK" evidence="1">
    <location>
        <begin position="173"/>
        <end position="205"/>
    </location>
</feature>
<proteinExistence type="predicted"/>
<reference evidence="3 4" key="1">
    <citation type="submission" date="2018-06" db="EMBL/GenBank/DDBJ databases">
        <authorList>
            <consortium name="Pathogen Informatics"/>
            <person name="Doyle S."/>
        </authorList>
    </citation>
    <scope>NUCLEOTIDE SEQUENCE [LARGE SCALE GENOMIC DNA]</scope>
    <source>
        <strain evidence="3 4">NCTC13315</strain>
    </source>
</reference>
<dbReference type="AlphaFoldDB" id="A0A378I0Q2"/>
<dbReference type="SMART" id="SM00248">
    <property type="entry name" value="ANK"/>
    <property type="match status" value="4"/>
</dbReference>
<gene>
    <name evidence="3" type="ORF">NCTC13315_01311</name>
</gene>
<feature type="transmembrane region" description="Helical" evidence="2">
    <location>
        <begin position="538"/>
        <end position="560"/>
    </location>
</feature>
<sequence length="647" mass="74806">MQNELEVTVQLLFTAIDNKNEAQIHQTINRILEKGPNYLSFKNDDGETFLFYALKQISLQTPISEAGKRIVFYLLEVFKNHAPDSIFLADLSGFTILHLVSVCHIKFAIEFLEKIKESFTNESLVQYINQPTRIDGFTPLMLACGFWKNKSCDLQLIEWLYKNGASLDSRCKIGRTPFLYACQSREKSLIELLYRLGAATQDRDKDGISCWHILVDRCDYDSFQWLLKAELEQNNPAIALLNVKEARYEHMTPVELALHRYCLTMKPIKKLALQNILQCLNQFYYLIGQLLPAACFREHNGQVLFCDLPLQQWQLFAANTDKLDELTYCLPYYDYDDQLSNVIQHIGQNKLTKEQLSHLLKQLQRLRDNPIIPSTHRIQQDITALQKYVSSQHSLKEFLFYTLAQSDNQQKNYDLIKKEAQKYHSTNLFTLFRDGITKYESNCHYKLVRRKIVELEQSFKDLNSFMVTQINSERGWLSLVDSITKALEKNHFLKIKQFTFAALLTGVTLWTCYYLCSVPRHERCKHEAASDTLLLSKLFFTIASLPSVSYGLALLLSNYMHRALFRNLHASQNSVVQDINVILDLLPSGSAHIKSFGKLRDQLATCNNWYGFQFWVQNAIKEGGVIFNALNLIGDDLNENQLAMSIL</sequence>
<protein>
    <submittedName>
        <fullName evidence="3">Ankyrin repeat</fullName>
    </submittedName>
</protein>
<evidence type="ECO:0000313" key="4">
    <source>
        <dbReference type="Proteomes" id="UP000254968"/>
    </source>
</evidence>